<feature type="signal peptide" evidence="1">
    <location>
        <begin position="1"/>
        <end position="20"/>
    </location>
</feature>
<keyword evidence="3" id="KW-1185">Reference proteome</keyword>
<organism evidence="2 3">
    <name type="scientific">Marinovum algicola</name>
    <dbReference type="NCBI Taxonomy" id="42444"/>
    <lineage>
        <taxon>Bacteria</taxon>
        <taxon>Pseudomonadati</taxon>
        <taxon>Pseudomonadota</taxon>
        <taxon>Alphaproteobacteria</taxon>
        <taxon>Rhodobacterales</taxon>
        <taxon>Roseobacteraceae</taxon>
        <taxon>Marinovum</taxon>
    </lineage>
</organism>
<dbReference type="RefSeq" id="WP_139211515.1">
    <property type="nucleotide sequence ID" value="NZ_CATLQZ010000024.1"/>
</dbReference>
<evidence type="ECO:0000256" key="1">
    <source>
        <dbReference type="SAM" id="SignalP"/>
    </source>
</evidence>
<evidence type="ECO:0000313" key="3">
    <source>
        <dbReference type="Proteomes" id="UP000182932"/>
    </source>
</evidence>
<protein>
    <recommendedName>
        <fullName evidence="4">Lipoprotein</fullName>
    </recommendedName>
</protein>
<evidence type="ECO:0000313" key="2">
    <source>
        <dbReference type="EMBL" id="SEK06866.1"/>
    </source>
</evidence>
<sequence length="70" mass="7269">MRRKLTCVALGAVLLLAACEGDGGGGDSPRGIATLGQAFVDAFNQIRNSTPVDAQSVNLKLTPKKTPFNP</sequence>
<dbReference type="GeneID" id="80820609"/>
<keyword evidence="1" id="KW-0732">Signal</keyword>
<evidence type="ECO:0008006" key="4">
    <source>
        <dbReference type="Google" id="ProtNLM"/>
    </source>
</evidence>
<dbReference type="Proteomes" id="UP000182932">
    <property type="component" value="Unassembled WGS sequence"/>
</dbReference>
<dbReference type="EMBL" id="FNYY01000023">
    <property type="protein sequence ID" value="SEK06866.1"/>
    <property type="molecule type" value="Genomic_DNA"/>
</dbReference>
<feature type="chain" id="PRO_5036735450" description="Lipoprotein" evidence="1">
    <location>
        <begin position="21"/>
        <end position="70"/>
    </location>
</feature>
<reference evidence="2 3" key="1">
    <citation type="submission" date="2016-10" db="EMBL/GenBank/DDBJ databases">
        <authorList>
            <person name="Varghese N."/>
            <person name="Submissions S."/>
        </authorList>
    </citation>
    <scope>NUCLEOTIDE SEQUENCE [LARGE SCALE GENOMIC DNA]</scope>
    <source>
        <strain evidence="2 3">FF3</strain>
    </source>
</reference>
<accession>A0A975WEC9</accession>
<dbReference type="PROSITE" id="PS51257">
    <property type="entry name" value="PROKAR_LIPOPROTEIN"/>
    <property type="match status" value="1"/>
</dbReference>
<gene>
    <name evidence="2" type="ORF">SAMN04487940_12354</name>
</gene>
<dbReference type="AlphaFoldDB" id="A0A975WEC9"/>
<proteinExistence type="predicted"/>
<comment type="caution">
    <text evidence="2">The sequence shown here is derived from an EMBL/GenBank/DDBJ whole genome shotgun (WGS) entry which is preliminary data.</text>
</comment>
<name>A0A975WEC9_9RHOB</name>